<dbReference type="SUPFAM" id="SSF52540">
    <property type="entry name" value="P-loop containing nucleoside triphosphate hydrolases"/>
    <property type="match status" value="1"/>
</dbReference>
<sequence>MNQWVIQTNGLCKKYRGRYAVSNLNLKIGRGEIYGFLGPNGAGKTTAIKMMLGLIKPSKGSVNLFGLELRKERLRILRKVGSLVEYPSYYGHLSAVQNLEAVRRILDIPGPKIAEVLETVGLTKESARPVKGFSLGMKQ</sequence>
<name>A0ABS7CCF5_9BACL</name>
<dbReference type="EMBL" id="JAHZIK010001272">
    <property type="protein sequence ID" value="MBW7458620.1"/>
    <property type="molecule type" value="Genomic_DNA"/>
</dbReference>
<protein>
    <submittedName>
        <fullName evidence="4">ATP-binding cassette domain-containing protein</fullName>
    </submittedName>
</protein>
<keyword evidence="4" id="KW-0547">Nucleotide-binding</keyword>
<keyword evidence="4" id="KW-0067">ATP-binding</keyword>
<evidence type="ECO:0000256" key="1">
    <source>
        <dbReference type="ARBA" id="ARBA00005417"/>
    </source>
</evidence>
<evidence type="ECO:0000256" key="2">
    <source>
        <dbReference type="ARBA" id="ARBA00022448"/>
    </source>
</evidence>
<evidence type="ECO:0000259" key="3">
    <source>
        <dbReference type="Pfam" id="PF00005"/>
    </source>
</evidence>
<organism evidence="4 5">
    <name type="scientific">Paenibacillus sepulcri</name>
    <dbReference type="NCBI Taxonomy" id="359917"/>
    <lineage>
        <taxon>Bacteria</taxon>
        <taxon>Bacillati</taxon>
        <taxon>Bacillota</taxon>
        <taxon>Bacilli</taxon>
        <taxon>Bacillales</taxon>
        <taxon>Paenibacillaceae</taxon>
        <taxon>Paenibacillus</taxon>
    </lineage>
</organism>
<dbReference type="PANTHER" id="PTHR43335">
    <property type="entry name" value="ABC TRANSPORTER, ATP-BINDING PROTEIN"/>
    <property type="match status" value="1"/>
</dbReference>
<evidence type="ECO:0000313" key="4">
    <source>
        <dbReference type="EMBL" id="MBW7458620.1"/>
    </source>
</evidence>
<dbReference type="InterPro" id="IPR003439">
    <property type="entry name" value="ABC_transporter-like_ATP-bd"/>
</dbReference>
<gene>
    <name evidence="4" type="ORF">K0U00_31715</name>
</gene>
<dbReference type="Proteomes" id="UP001519887">
    <property type="component" value="Unassembled WGS sequence"/>
</dbReference>
<dbReference type="PANTHER" id="PTHR43335:SF8">
    <property type="entry name" value="ABC TRANSPORTER, ATP-BINDING PROTEIN"/>
    <property type="match status" value="1"/>
</dbReference>
<feature type="non-terminal residue" evidence="4">
    <location>
        <position position="139"/>
    </location>
</feature>
<comment type="similarity">
    <text evidence="1">Belongs to the ABC transporter superfamily.</text>
</comment>
<keyword evidence="5" id="KW-1185">Reference proteome</keyword>
<dbReference type="InterPro" id="IPR027417">
    <property type="entry name" value="P-loop_NTPase"/>
</dbReference>
<accession>A0ABS7CCF5</accession>
<dbReference type="Pfam" id="PF00005">
    <property type="entry name" value="ABC_tran"/>
    <property type="match status" value="1"/>
</dbReference>
<dbReference type="GO" id="GO:0005524">
    <property type="term" value="F:ATP binding"/>
    <property type="evidence" value="ECO:0007669"/>
    <property type="project" value="UniProtKB-KW"/>
</dbReference>
<feature type="domain" description="ABC transporter" evidence="3">
    <location>
        <begin position="22"/>
        <end position="139"/>
    </location>
</feature>
<dbReference type="Gene3D" id="3.40.50.300">
    <property type="entry name" value="P-loop containing nucleotide triphosphate hydrolases"/>
    <property type="match status" value="1"/>
</dbReference>
<comment type="caution">
    <text evidence="4">The sequence shown here is derived from an EMBL/GenBank/DDBJ whole genome shotgun (WGS) entry which is preliminary data.</text>
</comment>
<evidence type="ECO:0000313" key="5">
    <source>
        <dbReference type="Proteomes" id="UP001519887"/>
    </source>
</evidence>
<reference evidence="4 5" key="1">
    <citation type="submission" date="2021-07" db="EMBL/GenBank/DDBJ databases">
        <title>Paenibacillus radiodurans sp. nov., isolated from the southeastern edge of Tengger Desert.</title>
        <authorList>
            <person name="Zhang G."/>
        </authorList>
    </citation>
    <scope>NUCLEOTIDE SEQUENCE [LARGE SCALE GENOMIC DNA]</scope>
    <source>
        <strain evidence="4 5">CCM 7311</strain>
    </source>
</reference>
<keyword evidence="2" id="KW-0813">Transport</keyword>
<proteinExistence type="inferred from homology"/>